<evidence type="ECO:0000259" key="21">
    <source>
        <dbReference type="PROSITE" id="PS51782"/>
    </source>
</evidence>
<evidence type="ECO:0000256" key="7">
    <source>
        <dbReference type="ARBA" id="ARBA00022622"/>
    </source>
</evidence>
<dbReference type="GO" id="GO:0008843">
    <property type="term" value="F:endochitinase activity"/>
    <property type="evidence" value="ECO:0007669"/>
    <property type="project" value="UniProtKB-EC"/>
</dbReference>
<feature type="compositionally biased region" description="Low complexity" evidence="19">
    <location>
        <begin position="800"/>
        <end position="973"/>
    </location>
</feature>
<dbReference type="PANTHER" id="PTHR45708:SF47">
    <property type="entry name" value="ENDOCHITINASE A"/>
    <property type="match status" value="1"/>
</dbReference>
<evidence type="ECO:0000256" key="18">
    <source>
        <dbReference type="ARBA" id="ARBA00025727"/>
    </source>
</evidence>
<evidence type="ECO:0000256" key="11">
    <source>
        <dbReference type="ARBA" id="ARBA00023024"/>
    </source>
</evidence>
<evidence type="ECO:0000313" key="24">
    <source>
        <dbReference type="Proteomes" id="UP001174997"/>
    </source>
</evidence>
<dbReference type="GO" id="GO:0000272">
    <property type="term" value="P:polysaccharide catabolic process"/>
    <property type="evidence" value="ECO:0007669"/>
    <property type="project" value="UniProtKB-KW"/>
</dbReference>
<evidence type="ECO:0000256" key="2">
    <source>
        <dbReference type="ARBA" id="ARBA00004609"/>
    </source>
</evidence>
<dbReference type="PROSITE" id="PS51910">
    <property type="entry name" value="GH18_2"/>
    <property type="match status" value="1"/>
</dbReference>
<dbReference type="Proteomes" id="UP001174997">
    <property type="component" value="Unassembled WGS sequence"/>
</dbReference>
<evidence type="ECO:0000256" key="17">
    <source>
        <dbReference type="ARBA" id="ARBA00023326"/>
    </source>
</evidence>
<keyword evidence="16" id="KW-0326">Glycosidase</keyword>
<feature type="compositionally biased region" description="Low complexity" evidence="19">
    <location>
        <begin position="736"/>
        <end position="790"/>
    </location>
</feature>
<keyword evidence="8" id="KW-0147">Chitin-binding</keyword>
<accession>A0AA39ZEM4</accession>
<keyword evidence="7" id="KW-0336">GPI-anchor</keyword>
<feature type="domain" description="GH18" evidence="22">
    <location>
        <begin position="157"/>
        <end position="484"/>
    </location>
</feature>
<evidence type="ECO:0000256" key="3">
    <source>
        <dbReference type="ARBA" id="ARBA00004613"/>
    </source>
</evidence>
<dbReference type="Gene3D" id="3.20.20.80">
    <property type="entry name" value="Glycosidases"/>
    <property type="match status" value="1"/>
</dbReference>
<comment type="caution">
    <text evidence="23">The sequence shown here is derived from an EMBL/GenBank/DDBJ whole genome shotgun (WGS) entry which is preliminary data.</text>
</comment>
<dbReference type="CDD" id="cd00118">
    <property type="entry name" value="LysM"/>
    <property type="match status" value="1"/>
</dbReference>
<evidence type="ECO:0000256" key="13">
    <source>
        <dbReference type="ARBA" id="ARBA00023180"/>
    </source>
</evidence>
<protein>
    <recommendedName>
        <fullName evidence="4">chitinase</fullName>
        <ecNumber evidence="4">3.2.1.14</ecNumber>
    </recommendedName>
</protein>
<dbReference type="SMART" id="SM00257">
    <property type="entry name" value="LysM"/>
    <property type="match status" value="1"/>
</dbReference>
<keyword evidence="14" id="KW-0119">Carbohydrate metabolism</keyword>
<keyword evidence="5" id="KW-1003">Cell membrane</keyword>
<comment type="similarity">
    <text evidence="18">Belongs to the glycosyl hydrolase 18 family. Chitinase class III subfamily.</text>
</comment>
<organism evidence="23 24">
    <name type="scientific">Cercophora samala</name>
    <dbReference type="NCBI Taxonomy" id="330535"/>
    <lineage>
        <taxon>Eukaryota</taxon>
        <taxon>Fungi</taxon>
        <taxon>Dikarya</taxon>
        <taxon>Ascomycota</taxon>
        <taxon>Pezizomycotina</taxon>
        <taxon>Sordariomycetes</taxon>
        <taxon>Sordariomycetidae</taxon>
        <taxon>Sordariales</taxon>
        <taxon>Lasiosphaeriaceae</taxon>
        <taxon>Cercophora</taxon>
    </lineage>
</organism>
<keyword evidence="15" id="KW-0449">Lipoprotein</keyword>
<dbReference type="InterPro" id="IPR050542">
    <property type="entry name" value="Glycosyl_Hydrlase18_Chitinase"/>
</dbReference>
<dbReference type="InterPro" id="IPR045321">
    <property type="entry name" value="Cts1-like"/>
</dbReference>
<keyword evidence="17" id="KW-0624">Polysaccharide degradation</keyword>
<keyword evidence="24" id="KW-1185">Reference proteome</keyword>
<dbReference type="PANTHER" id="PTHR45708">
    <property type="entry name" value="ENDOCHITINASE"/>
    <property type="match status" value="1"/>
</dbReference>
<evidence type="ECO:0000256" key="15">
    <source>
        <dbReference type="ARBA" id="ARBA00023288"/>
    </source>
</evidence>
<name>A0AA39ZEM4_9PEZI</name>
<gene>
    <name evidence="23" type="ORF">QBC41DRAFT_319644</name>
</gene>
<feature type="domain" description="LysM" evidence="21">
    <location>
        <begin position="500"/>
        <end position="544"/>
    </location>
</feature>
<feature type="chain" id="PRO_5041358062" description="chitinase" evidence="20">
    <location>
        <begin position="21"/>
        <end position="1205"/>
    </location>
</feature>
<evidence type="ECO:0000256" key="8">
    <source>
        <dbReference type="ARBA" id="ARBA00022669"/>
    </source>
</evidence>
<comment type="catalytic activity">
    <reaction evidence="1">
        <text>Random endo-hydrolysis of N-acetyl-beta-D-glucosaminide (1-&gt;4)-beta-linkages in chitin and chitodextrins.</text>
        <dbReference type="EC" id="3.2.1.14"/>
    </reaction>
</comment>
<proteinExistence type="inferred from homology"/>
<dbReference type="GO" id="GO:0006032">
    <property type="term" value="P:chitin catabolic process"/>
    <property type="evidence" value="ECO:0007669"/>
    <property type="project" value="UniProtKB-KW"/>
</dbReference>
<sequence>MCSFPAHTLFLAVVLTLAETDPDDWLRARSEPSVGRGKIDAEGIPRSWSHAELGSRRHQKGRTAHFWAKALVYTSLGPLQVNSRRRRALSAVQTSCLRPFVVLSQHHPLITTTVIVDQTLFLFTRIPRVINIRPTSIMFTKTLAVAALAVAPAFAAPEVNVYWGQTAGSRLASYCDAPGFEYVTVGFVNKSPSQDLSGANWPGTNFGSHCDGVYYKHNGVNTNIQSDCGKIAADIRYCQKKGKKVLISVGGEWKTTANYDLANGDEGSRFALFVWQAFGPHNPASTVPRPFDDYYLNAEEGEEHFVFDGFDFDLEKSYDANQSKGYISMIASLRQFISTPALNPDNRQFLITAAPECPLNDPYYKMKHIIKASKFDILFVQFYNNAQCHGVNNNNFDAWATHLQSTNSSGAKIFIGLPGSSSAAGSGYLSPTNLRTVINKFKNRAAFGGVMIYDATYGSSNIVPGTTPAGLNYYQYARSLLGGYTHTITPPGPTPTACVREYSVKSGDYCYQIAARAGIDLSDLTSFNPGLNCNNLGLGQKLCIKRGVPKPTSSSSIISTTSSTTSSTTLSSTTVSTTVSSTETSTTESSTISSTETSATESSTISTETSTTESSTISTEPSTTESATESVTESATASETETCTTTETASETVSETETITASEPEFTTTSASSDIHSISYTEIVSETETATSSEVEIITTTTTTVETSTEPTAITYTDFTNTETVSVTVTDIIPTTTSTTSVEPDTTWTSTESATESTTESATETETDTITTSATLTETATATETASETESYCEDDETTTSETATETATASETATATETVSETETATASETESVIVSETEAATGSATVIASETETATASETETATASETESVTASETETATASETVTATVSETESATVSETESATVSETETATASETESVTGTLTASETETASASETESATETLTASETETVTASETESATASETVTASETTTDGPVITPSESFTTSTIYSTTTFTVTSCEPSVTSCPGRVVTKTIAIGTTVCPVTTTDAPIGTSSPLPSGYTTSTIYSTKTLTLTSCAPTVTNCPAGSTTTVVVPIGTTVCPISEVEATSTPVPVVPGVETSSKPAIKVITEVPEEDTTSTTTFIQQLTTIITVPKPDVTATSKPAGGDEGVVVKPTPSGGFPYSSGGYVKPSASATQQPVTAGAGRNVVAMGGVIAAALVMAF</sequence>
<evidence type="ECO:0000256" key="5">
    <source>
        <dbReference type="ARBA" id="ARBA00022475"/>
    </source>
</evidence>
<evidence type="ECO:0000256" key="10">
    <source>
        <dbReference type="ARBA" id="ARBA00022801"/>
    </source>
</evidence>
<keyword evidence="6" id="KW-0964">Secreted</keyword>
<feature type="signal peptide" evidence="20">
    <location>
        <begin position="1"/>
        <end position="20"/>
    </location>
</feature>
<dbReference type="InterPro" id="IPR001223">
    <property type="entry name" value="Glyco_hydro18_cat"/>
</dbReference>
<dbReference type="EC" id="3.2.1.14" evidence="4"/>
<evidence type="ECO:0000256" key="6">
    <source>
        <dbReference type="ARBA" id="ARBA00022525"/>
    </source>
</evidence>
<feature type="region of interest" description="Disordered" evidence="19">
    <location>
        <begin position="550"/>
        <end position="673"/>
    </location>
</feature>
<comment type="subcellular location">
    <subcellularLocation>
        <location evidence="2">Cell membrane</location>
        <topology evidence="2">Lipid-anchor</topology>
        <topology evidence="2">GPI-anchor</topology>
    </subcellularLocation>
    <subcellularLocation>
        <location evidence="3">Secreted</location>
    </subcellularLocation>
</comment>
<evidence type="ECO:0000256" key="20">
    <source>
        <dbReference type="SAM" id="SignalP"/>
    </source>
</evidence>
<evidence type="ECO:0000256" key="16">
    <source>
        <dbReference type="ARBA" id="ARBA00023295"/>
    </source>
</evidence>
<dbReference type="EMBL" id="JAULSY010000041">
    <property type="protein sequence ID" value="KAK0669591.1"/>
    <property type="molecule type" value="Genomic_DNA"/>
</dbReference>
<dbReference type="SUPFAM" id="SSF51445">
    <property type="entry name" value="(Trans)glycosidases"/>
    <property type="match status" value="1"/>
</dbReference>
<evidence type="ECO:0000313" key="23">
    <source>
        <dbReference type="EMBL" id="KAK0669591.1"/>
    </source>
</evidence>
<evidence type="ECO:0000256" key="4">
    <source>
        <dbReference type="ARBA" id="ARBA00012729"/>
    </source>
</evidence>
<evidence type="ECO:0000256" key="12">
    <source>
        <dbReference type="ARBA" id="ARBA00023136"/>
    </source>
</evidence>
<dbReference type="CDD" id="cd02877">
    <property type="entry name" value="GH18_hevamine_XipI_class_III"/>
    <property type="match status" value="1"/>
</dbReference>
<dbReference type="SUPFAM" id="SSF54106">
    <property type="entry name" value="LysM domain"/>
    <property type="match status" value="1"/>
</dbReference>
<dbReference type="PROSITE" id="PS01095">
    <property type="entry name" value="GH18_1"/>
    <property type="match status" value="1"/>
</dbReference>
<reference evidence="23" key="1">
    <citation type="submission" date="2023-06" db="EMBL/GenBank/DDBJ databases">
        <title>Genome-scale phylogeny and comparative genomics of the fungal order Sordariales.</title>
        <authorList>
            <consortium name="Lawrence Berkeley National Laboratory"/>
            <person name="Hensen N."/>
            <person name="Bonometti L."/>
            <person name="Westerberg I."/>
            <person name="Brannstrom I.O."/>
            <person name="Guillou S."/>
            <person name="Cros-Aarteil S."/>
            <person name="Calhoun S."/>
            <person name="Haridas S."/>
            <person name="Kuo A."/>
            <person name="Mondo S."/>
            <person name="Pangilinan J."/>
            <person name="Riley R."/>
            <person name="Labutti K."/>
            <person name="Andreopoulos B."/>
            <person name="Lipzen A."/>
            <person name="Chen C."/>
            <person name="Yanf M."/>
            <person name="Daum C."/>
            <person name="Ng V."/>
            <person name="Clum A."/>
            <person name="Steindorff A."/>
            <person name="Ohm R."/>
            <person name="Martin F."/>
            <person name="Silar P."/>
            <person name="Natvig D."/>
            <person name="Lalanne C."/>
            <person name="Gautier V."/>
            <person name="Ament-Velasquez S.L."/>
            <person name="Kruys A."/>
            <person name="Hutchinson M.I."/>
            <person name="Powell A.J."/>
            <person name="Barry K."/>
            <person name="Miller A.N."/>
            <person name="Grigoriev I.V."/>
            <person name="Debuchy R."/>
            <person name="Gladieux P."/>
            <person name="Thoren M.H."/>
            <person name="Johannesson H."/>
        </authorList>
    </citation>
    <scope>NUCLEOTIDE SEQUENCE</scope>
    <source>
        <strain evidence="23">CBS 307.81</strain>
    </source>
</reference>
<dbReference type="GO" id="GO:0098552">
    <property type="term" value="C:side of membrane"/>
    <property type="evidence" value="ECO:0007669"/>
    <property type="project" value="UniProtKB-KW"/>
</dbReference>
<dbReference type="InterPro" id="IPR017853">
    <property type="entry name" value="GH"/>
</dbReference>
<dbReference type="AlphaFoldDB" id="A0AA39ZEM4"/>
<evidence type="ECO:0000256" key="14">
    <source>
        <dbReference type="ARBA" id="ARBA00023277"/>
    </source>
</evidence>
<dbReference type="PROSITE" id="PS51782">
    <property type="entry name" value="LYSM"/>
    <property type="match status" value="1"/>
</dbReference>
<keyword evidence="9 20" id="KW-0732">Signal</keyword>
<dbReference type="GO" id="GO:0008061">
    <property type="term" value="F:chitin binding"/>
    <property type="evidence" value="ECO:0007669"/>
    <property type="project" value="UniProtKB-KW"/>
</dbReference>
<dbReference type="GO" id="GO:0005576">
    <property type="term" value="C:extracellular region"/>
    <property type="evidence" value="ECO:0007669"/>
    <property type="project" value="UniProtKB-SubCell"/>
</dbReference>
<keyword evidence="12" id="KW-0472">Membrane</keyword>
<keyword evidence="10" id="KW-0378">Hydrolase</keyword>
<evidence type="ECO:0000256" key="19">
    <source>
        <dbReference type="SAM" id="MobiDB-lite"/>
    </source>
</evidence>
<feature type="compositionally biased region" description="Low complexity" evidence="19">
    <location>
        <begin position="552"/>
        <end position="663"/>
    </location>
</feature>
<dbReference type="GO" id="GO:0005886">
    <property type="term" value="C:plasma membrane"/>
    <property type="evidence" value="ECO:0007669"/>
    <property type="project" value="UniProtKB-SubCell"/>
</dbReference>
<evidence type="ECO:0000259" key="22">
    <source>
        <dbReference type="PROSITE" id="PS51910"/>
    </source>
</evidence>
<keyword evidence="11" id="KW-0146">Chitin degradation</keyword>
<dbReference type="Gene3D" id="3.10.350.10">
    <property type="entry name" value="LysM domain"/>
    <property type="match status" value="1"/>
</dbReference>
<keyword evidence="13" id="KW-0325">Glycoprotein</keyword>
<dbReference type="InterPro" id="IPR018392">
    <property type="entry name" value="LysM"/>
</dbReference>
<evidence type="ECO:0000256" key="1">
    <source>
        <dbReference type="ARBA" id="ARBA00000822"/>
    </source>
</evidence>
<dbReference type="InterPro" id="IPR001579">
    <property type="entry name" value="Glyco_hydro_18_chit_AS"/>
</dbReference>
<feature type="region of interest" description="Disordered" evidence="19">
    <location>
        <begin position="736"/>
        <end position="983"/>
    </location>
</feature>
<dbReference type="Pfam" id="PF01476">
    <property type="entry name" value="LysM"/>
    <property type="match status" value="1"/>
</dbReference>
<dbReference type="InterPro" id="IPR036779">
    <property type="entry name" value="LysM_dom_sf"/>
</dbReference>
<evidence type="ECO:0000256" key="9">
    <source>
        <dbReference type="ARBA" id="ARBA00022729"/>
    </source>
</evidence>